<dbReference type="Proteomes" id="UP001054821">
    <property type="component" value="Chromosome 2"/>
</dbReference>
<proteinExistence type="predicted"/>
<sequence>MPKLRSWVRSKLPAARNATQGFSSFTLPVPKNYKPTIMGKAHRVKFSLFCKRKVAHRTMKEKKMEQSILATLPHNFSKGTLPAACVKTDPNLTFSSNYVMGTLVVAATKSGYVGKFGAWLPKQEKKNLMRMKNLTNPSIDSKIVKEQEIPCFMKESPSNDGLKCTKKEGIGNFGRKVRT</sequence>
<dbReference type="AlphaFoldDB" id="A0AAD4ZCC6"/>
<evidence type="ECO:0000313" key="1">
    <source>
        <dbReference type="EMBL" id="KAI5341542.1"/>
    </source>
</evidence>
<evidence type="ECO:0000313" key="2">
    <source>
        <dbReference type="Proteomes" id="UP001054821"/>
    </source>
</evidence>
<gene>
    <name evidence="1" type="ORF">L3X38_009417</name>
</gene>
<reference evidence="1 2" key="1">
    <citation type="journal article" date="2022" name="G3 (Bethesda)">
        <title>Whole-genome sequence and methylome profiling of the almond [Prunus dulcis (Mill.) D.A. Webb] cultivar 'Nonpareil'.</title>
        <authorList>
            <person name="D'Amico-Willman K.M."/>
            <person name="Ouma W.Z."/>
            <person name="Meulia T."/>
            <person name="Sideli G.M."/>
            <person name="Gradziel T.M."/>
            <person name="Fresnedo-Ramirez J."/>
        </authorList>
    </citation>
    <scope>NUCLEOTIDE SEQUENCE [LARGE SCALE GENOMIC DNA]</scope>
    <source>
        <strain evidence="1">Clone GOH B32 T37-40</strain>
    </source>
</reference>
<name>A0AAD4ZCC6_PRUDU</name>
<accession>A0AAD4ZCC6</accession>
<keyword evidence="2" id="KW-1185">Reference proteome</keyword>
<comment type="caution">
    <text evidence="1">The sequence shown here is derived from an EMBL/GenBank/DDBJ whole genome shotgun (WGS) entry which is preliminary data.</text>
</comment>
<organism evidence="1 2">
    <name type="scientific">Prunus dulcis</name>
    <name type="common">Almond</name>
    <name type="synonym">Amygdalus dulcis</name>
    <dbReference type="NCBI Taxonomy" id="3755"/>
    <lineage>
        <taxon>Eukaryota</taxon>
        <taxon>Viridiplantae</taxon>
        <taxon>Streptophyta</taxon>
        <taxon>Embryophyta</taxon>
        <taxon>Tracheophyta</taxon>
        <taxon>Spermatophyta</taxon>
        <taxon>Magnoliopsida</taxon>
        <taxon>eudicotyledons</taxon>
        <taxon>Gunneridae</taxon>
        <taxon>Pentapetalae</taxon>
        <taxon>rosids</taxon>
        <taxon>fabids</taxon>
        <taxon>Rosales</taxon>
        <taxon>Rosaceae</taxon>
        <taxon>Amygdaloideae</taxon>
        <taxon>Amygdaleae</taxon>
        <taxon>Prunus</taxon>
    </lineage>
</organism>
<protein>
    <submittedName>
        <fullName evidence="1">Uncharacterized protein</fullName>
    </submittedName>
</protein>
<dbReference type="EMBL" id="JAJFAZ020000002">
    <property type="protein sequence ID" value="KAI5341542.1"/>
    <property type="molecule type" value="Genomic_DNA"/>
</dbReference>